<dbReference type="PANTHER" id="PTHR38248:SF2">
    <property type="entry name" value="FUNK1 11"/>
    <property type="match status" value="1"/>
</dbReference>
<dbReference type="InterPro" id="IPR011009">
    <property type="entry name" value="Kinase-like_dom_sf"/>
</dbReference>
<dbReference type="GO" id="GO:0005524">
    <property type="term" value="F:ATP binding"/>
    <property type="evidence" value="ECO:0007669"/>
    <property type="project" value="InterPro"/>
</dbReference>
<dbReference type="InParanoid" id="W4KC08"/>
<dbReference type="PANTHER" id="PTHR38248">
    <property type="entry name" value="FUNK1 6"/>
    <property type="match status" value="1"/>
</dbReference>
<feature type="compositionally biased region" description="Basic and acidic residues" evidence="1">
    <location>
        <begin position="640"/>
        <end position="650"/>
    </location>
</feature>
<dbReference type="Gene3D" id="1.10.510.10">
    <property type="entry name" value="Transferase(Phosphotransferase) domain 1"/>
    <property type="match status" value="1"/>
</dbReference>
<name>W4KC08_HETIT</name>
<organism evidence="3 4">
    <name type="scientific">Heterobasidion irregulare (strain TC 32-1)</name>
    <dbReference type="NCBI Taxonomy" id="747525"/>
    <lineage>
        <taxon>Eukaryota</taxon>
        <taxon>Fungi</taxon>
        <taxon>Dikarya</taxon>
        <taxon>Basidiomycota</taxon>
        <taxon>Agaricomycotina</taxon>
        <taxon>Agaricomycetes</taxon>
        <taxon>Russulales</taxon>
        <taxon>Bondarzewiaceae</taxon>
        <taxon>Heterobasidion</taxon>
        <taxon>Heterobasidion annosum species complex</taxon>
    </lineage>
</organism>
<dbReference type="RefSeq" id="XP_009544964.1">
    <property type="nucleotide sequence ID" value="XM_009546669.1"/>
</dbReference>
<keyword evidence="4" id="KW-1185">Reference proteome</keyword>
<dbReference type="STRING" id="747525.W4KC08"/>
<dbReference type="GeneID" id="20673353"/>
<gene>
    <name evidence="3" type="ORF">HETIRDRAFT_416737</name>
</gene>
<dbReference type="SMART" id="SM00220">
    <property type="entry name" value="S_TKc"/>
    <property type="match status" value="1"/>
</dbReference>
<dbReference type="eggNOG" id="ENOG502SIZI">
    <property type="taxonomic scope" value="Eukaryota"/>
</dbReference>
<dbReference type="AlphaFoldDB" id="W4KC08"/>
<feature type="region of interest" description="Disordered" evidence="1">
    <location>
        <begin position="636"/>
        <end position="665"/>
    </location>
</feature>
<dbReference type="GO" id="GO:0004672">
    <property type="term" value="F:protein kinase activity"/>
    <property type="evidence" value="ECO:0007669"/>
    <property type="project" value="InterPro"/>
</dbReference>
<dbReference type="EMBL" id="KI925457">
    <property type="protein sequence ID" value="ETW82616.1"/>
    <property type="molecule type" value="Genomic_DNA"/>
</dbReference>
<dbReference type="KEGG" id="hir:HETIRDRAFT_416737"/>
<dbReference type="HOGENOM" id="CLU_006410_5_0_1"/>
<sequence>MRNQFIGSMPPSSFLKEFLPRLEQEPALPKGYYTLFANLEVGDGFEERFVQMVETAGLCPGLVLVDTHENYDAKYKRAPDISVYKDVHGQPKTDFRLMELHIERKTLHQDPFNDLPPRAKKALRDKHVFEHNTSKSNHSRGQIASYTAAQFNSQARTFSFSIIFIDQFVRLIRWDRAGAVVTSRFDWKSKPRDLALFLWRFTRSSDSVRGYDTSVSIPTEDEIQRAKVALKQRALEVAMAQGGTEKDILNPPYSSDETFQKFCVVDDGPDRKDHFFVASSPQWCTNSPTGRGTKGYEALDVDTGKVVYLKDSWRYIAEGYEKEGDTYRHLIDSKVERIPRLVCASDVEGHETRTHEFLRKRWCCRTSAVKHHGHHRLVLADLGRPLSQYISTKELSQVMSDAIEAHQQAYDAKVLHQDISGGNILITNEGRGLLIDWDLSRRQVGDAPVARLRTRTGTWQFMSCARLFNPGKHIHYFWHDLESFLHVYLYHTILYQASKIPEEDYLWIIPQFGKFFDGFIAALTGPDIGGELKLAYFQPSTTCFPQDTLSKFLNKLVVDIISDLRHLFIPIYALRAASDRYLSATLPSVKEAQESLRSSKLLLDIFKSKFPEKGWTDDRSDGLFGKPPVIKNAKHLSKRKGGDAELDGNKGGRKKKSRQSQNVSREASTLIFSTIDEASDVFD</sequence>
<evidence type="ECO:0000313" key="4">
    <source>
        <dbReference type="Proteomes" id="UP000030671"/>
    </source>
</evidence>
<dbReference type="Pfam" id="PF17667">
    <property type="entry name" value="Pkinase_fungal"/>
    <property type="match status" value="1"/>
</dbReference>
<protein>
    <recommendedName>
        <fullName evidence="2">Protein kinase domain-containing protein</fullName>
    </recommendedName>
</protein>
<feature type="domain" description="Protein kinase" evidence="2">
    <location>
        <begin position="283"/>
        <end position="569"/>
    </location>
</feature>
<dbReference type="SUPFAM" id="SSF56112">
    <property type="entry name" value="Protein kinase-like (PK-like)"/>
    <property type="match status" value="1"/>
</dbReference>
<reference evidence="3 4" key="1">
    <citation type="journal article" date="2012" name="New Phytol.">
        <title>Insight into trade-off between wood decay and parasitism from the genome of a fungal forest pathogen.</title>
        <authorList>
            <person name="Olson A."/>
            <person name="Aerts A."/>
            <person name="Asiegbu F."/>
            <person name="Belbahri L."/>
            <person name="Bouzid O."/>
            <person name="Broberg A."/>
            <person name="Canback B."/>
            <person name="Coutinho P.M."/>
            <person name="Cullen D."/>
            <person name="Dalman K."/>
            <person name="Deflorio G."/>
            <person name="van Diepen L.T."/>
            <person name="Dunand C."/>
            <person name="Duplessis S."/>
            <person name="Durling M."/>
            <person name="Gonthier P."/>
            <person name="Grimwood J."/>
            <person name="Fossdal C.G."/>
            <person name="Hansson D."/>
            <person name="Henrissat B."/>
            <person name="Hietala A."/>
            <person name="Himmelstrand K."/>
            <person name="Hoffmeister D."/>
            <person name="Hogberg N."/>
            <person name="James T.Y."/>
            <person name="Karlsson M."/>
            <person name="Kohler A."/>
            <person name="Kues U."/>
            <person name="Lee Y.H."/>
            <person name="Lin Y.C."/>
            <person name="Lind M."/>
            <person name="Lindquist E."/>
            <person name="Lombard V."/>
            <person name="Lucas S."/>
            <person name="Lunden K."/>
            <person name="Morin E."/>
            <person name="Murat C."/>
            <person name="Park J."/>
            <person name="Raffaello T."/>
            <person name="Rouze P."/>
            <person name="Salamov A."/>
            <person name="Schmutz J."/>
            <person name="Solheim H."/>
            <person name="Stahlberg J."/>
            <person name="Velez H."/>
            <person name="de Vries R.P."/>
            <person name="Wiebenga A."/>
            <person name="Woodward S."/>
            <person name="Yakovlev I."/>
            <person name="Garbelotto M."/>
            <person name="Martin F."/>
            <person name="Grigoriev I.V."/>
            <person name="Stenlid J."/>
        </authorList>
    </citation>
    <scope>NUCLEOTIDE SEQUENCE [LARGE SCALE GENOMIC DNA]</scope>
    <source>
        <strain evidence="3 4">TC 32-1</strain>
    </source>
</reference>
<evidence type="ECO:0000313" key="3">
    <source>
        <dbReference type="EMBL" id="ETW82616.1"/>
    </source>
</evidence>
<dbReference type="InterPro" id="IPR040976">
    <property type="entry name" value="Pkinase_fungal"/>
</dbReference>
<proteinExistence type="predicted"/>
<evidence type="ECO:0000259" key="2">
    <source>
        <dbReference type="SMART" id="SM00220"/>
    </source>
</evidence>
<accession>W4KC08</accession>
<dbReference type="OrthoDB" id="5592585at2759"/>
<dbReference type="InterPro" id="IPR000719">
    <property type="entry name" value="Prot_kinase_dom"/>
</dbReference>
<evidence type="ECO:0000256" key="1">
    <source>
        <dbReference type="SAM" id="MobiDB-lite"/>
    </source>
</evidence>
<dbReference type="Proteomes" id="UP000030671">
    <property type="component" value="Unassembled WGS sequence"/>
</dbReference>